<proteinExistence type="predicted"/>
<feature type="transmembrane region" description="Helical" evidence="8">
    <location>
        <begin position="284"/>
        <end position="317"/>
    </location>
</feature>
<keyword evidence="2" id="KW-0813">Transport</keyword>
<feature type="transmembrane region" description="Helical" evidence="8">
    <location>
        <begin position="80"/>
        <end position="102"/>
    </location>
</feature>
<dbReference type="InterPro" id="IPR038770">
    <property type="entry name" value="Na+/solute_symporter_sf"/>
</dbReference>
<dbReference type="AlphaFoldDB" id="A0AA39YC29"/>
<dbReference type="Proteomes" id="UP001174936">
    <property type="component" value="Unassembled WGS sequence"/>
</dbReference>
<feature type="transmembrane region" description="Helical" evidence="8">
    <location>
        <begin position="396"/>
        <end position="417"/>
    </location>
</feature>
<evidence type="ECO:0000256" key="2">
    <source>
        <dbReference type="ARBA" id="ARBA00022448"/>
    </source>
</evidence>
<dbReference type="GO" id="GO:0015297">
    <property type="term" value="F:antiporter activity"/>
    <property type="evidence" value="ECO:0007669"/>
    <property type="project" value="InterPro"/>
</dbReference>
<evidence type="ECO:0000256" key="5">
    <source>
        <dbReference type="ARBA" id="ARBA00023065"/>
    </source>
</evidence>
<dbReference type="GO" id="GO:1902600">
    <property type="term" value="P:proton transmembrane transport"/>
    <property type="evidence" value="ECO:0007669"/>
    <property type="project" value="InterPro"/>
</dbReference>
<evidence type="ECO:0000256" key="4">
    <source>
        <dbReference type="ARBA" id="ARBA00022989"/>
    </source>
</evidence>
<evidence type="ECO:0000256" key="3">
    <source>
        <dbReference type="ARBA" id="ARBA00022692"/>
    </source>
</evidence>
<organism evidence="10 11">
    <name type="scientific">Cercophora newfieldiana</name>
    <dbReference type="NCBI Taxonomy" id="92897"/>
    <lineage>
        <taxon>Eukaryota</taxon>
        <taxon>Fungi</taxon>
        <taxon>Dikarya</taxon>
        <taxon>Ascomycota</taxon>
        <taxon>Pezizomycotina</taxon>
        <taxon>Sordariomycetes</taxon>
        <taxon>Sordariomycetidae</taxon>
        <taxon>Sordariales</taxon>
        <taxon>Lasiosphaeriaceae</taxon>
        <taxon>Cercophora</taxon>
    </lineage>
</organism>
<sequence>MATVTVTTTISAVTSLATPTPTAARAPAQAGLFEGLNPTVYNAADPIILFIIQATIVIALTRLLYWPLSKIREPRVIAEVIAGIILGPSVMGRIPGFTATIFPPASMAPFRLAANIGLILFLFLVGLEINLNYLLSNWRIAISVATLDMAVPFGLGVALAYGLYNQFAGEAGTAPVSFGVFALFIGVAIAITAFPVLCRILTSLKLLNTTVGVIVLTSGIANDVVGWILLALCVTLVNAGAGITALWVLLAAVGYSLFLSYAVRPAFMTVLRRTHSLENGPTEGVVALTIFLVLVSAFFTSVIGVHSIFGAFMVGLMCPHEGGFAIKLTEKIEDLTSTLFVPLFFALSGINTNLALLDSGIVWGYVVAVTVVAFLSKMIGGSLGARFNGMVWRESFTIGALMSCKGLVELIVLNIGLQAKILSTRTFTIFVVMALVTTFATAPLVSWLYPPWYQQKLELWKKGKIDWDGNPIVPADGEAENEEKYRQGDAATRLLVYLRTDGLSSILSLVSLFTGGARGLPDTSDLPPLRVHGCRLVELTDRSSSVMKVSEIEEHAGQDPIVKAFGTSTANNTSRDVFVSGQVAVVPEGSFADALTTQAARGNSDLILVPWSETGTLAEMPSFFSFPKSSDLLENRDFANLIGQLFAAARHISGVGVFFDKSLLVDKAGDNTPGVPLSRQLTRDTTGVSLAEAHDNAVKFHSADRGGRKLIRVLYMGGEDDLFAVRLAFQLAQNQHVLLEVVDAAGHHEGTEFATLQSVVTELLGDRVKFHEILPDEVTAALLAAPSDSFTQEIAASSLLIIFGRANHWATFDGSSAAPNTTTSVLGPVAARVIAAQGKKHSAKLAASLLVVQAQTAPSSQENVKKEGAIAAVPKASMDSQESGH</sequence>
<feature type="transmembrane region" description="Helical" evidence="8">
    <location>
        <begin position="176"/>
        <end position="198"/>
    </location>
</feature>
<comment type="subcellular location">
    <subcellularLocation>
        <location evidence="1">Membrane</location>
        <topology evidence="1">Multi-pass membrane protein</topology>
    </subcellularLocation>
</comment>
<keyword evidence="4 8" id="KW-1133">Transmembrane helix</keyword>
<evidence type="ECO:0000256" key="6">
    <source>
        <dbReference type="ARBA" id="ARBA00023136"/>
    </source>
</evidence>
<feature type="transmembrane region" description="Helical" evidence="8">
    <location>
        <begin position="243"/>
        <end position="263"/>
    </location>
</feature>
<dbReference type="GO" id="GO:0016020">
    <property type="term" value="C:membrane"/>
    <property type="evidence" value="ECO:0007669"/>
    <property type="project" value="UniProtKB-SubCell"/>
</dbReference>
<evidence type="ECO:0000256" key="7">
    <source>
        <dbReference type="SAM" id="MobiDB-lite"/>
    </source>
</evidence>
<dbReference type="InterPro" id="IPR050794">
    <property type="entry name" value="CPA2_transporter"/>
</dbReference>
<dbReference type="PANTHER" id="PTHR32468:SF0">
    <property type="entry name" value="K(+)_H(+) ANTIPORTER 1"/>
    <property type="match status" value="1"/>
</dbReference>
<dbReference type="PANTHER" id="PTHR32468">
    <property type="entry name" value="CATION/H + ANTIPORTER"/>
    <property type="match status" value="1"/>
</dbReference>
<evidence type="ECO:0000259" key="9">
    <source>
        <dbReference type="Pfam" id="PF00999"/>
    </source>
</evidence>
<name>A0AA39YC29_9PEZI</name>
<dbReference type="EMBL" id="JAULSV010000003">
    <property type="protein sequence ID" value="KAK0649892.1"/>
    <property type="molecule type" value="Genomic_DNA"/>
</dbReference>
<feature type="transmembrane region" description="Helical" evidence="8">
    <location>
        <begin position="210"/>
        <end position="237"/>
    </location>
</feature>
<feature type="transmembrane region" description="Helical" evidence="8">
    <location>
        <begin position="429"/>
        <end position="449"/>
    </location>
</feature>
<evidence type="ECO:0000313" key="11">
    <source>
        <dbReference type="Proteomes" id="UP001174936"/>
    </source>
</evidence>
<evidence type="ECO:0000313" key="10">
    <source>
        <dbReference type="EMBL" id="KAK0649892.1"/>
    </source>
</evidence>
<comment type="caution">
    <text evidence="10">The sequence shown here is derived from an EMBL/GenBank/DDBJ whole genome shotgun (WGS) entry which is preliminary data.</text>
</comment>
<reference evidence="10" key="1">
    <citation type="submission" date="2023-06" db="EMBL/GenBank/DDBJ databases">
        <title>Genome-scale phylogeny and comparative genomics of the fungal order Sordariales.</title>
        <authorList>
            <consortium name="Lawrence Berkeley National Laboratory"/>
            <person name="Hensen N."/>
            <person name="Bonometti L."/>
            <person name="Westerberg I."/>
            <person name="Brannstrom I.O."/>
            <person name="Guillou S."/>
            <person name="Cros-Aarteil S."/>
            <person name="Calhoun S."/>
            <person name="Haridas S."/>
            <person name="Kuo A."/>
            <person name="Mondo S."/>
            <person name="Pangilinan J."/>
            <person name="Riley R."/>
            <person name="Labutti K."/>
            <person name="Andreopoulos B."/>
            <person name="Lipzen A."/>
            <person name="Chen C."/>
            <person name="Yanf M."/>
            <person name="Daum C."/>
            <person name="Ng V."/>
            <person name="Clum A."/>
            <person name="Steindorff A."/>
            <person name="Ohm R."/>
            <person name="Martin F."/>
            <person name="Silar P."/>
            <person name="Natvig D."/>
            <person name="Lalanne C."/>
            <person name="Gautier V."/>
            <person name="Ament-Velasquez S.L."/>
            <person name="Kruys A."/>
            <person name="Hutchinson M.I."/>
            <person name="Powell A.J."/>
            <person name="Barry K."/>
            <person name="Miller A.N."/>
            <person name="Grigoriev I.V."/>
            <person name="Debuchy R."/>
            <person name="Gladieux P."/>
            <person name="Thoren M.H."/>
            <person name="Johannesson H."/>
        </authorList>
    </citation>
    <scope>NUCLEOTIDE SEQUENCE</scope>
    <source>
        <strain evidence="10">SMH2532-1</strain>
    </source>
</reference>
<keyword evidence="11" id="KW-1185">Reference proteome</keyword>
<feature type="transmembrane region" description="Helical" evidence="8">
    <location>
        <begin position="337"/>
        <end position="356"/>
    </location>
</feature>
<keyword evidence="6 8" id="KW-0472">Membrane</keyword>
<evidence type="ECO:0000256" key="1">
    <source>
        <dbReference type="ARBA" id="ARBA00004141"/>
    </source>
</evidence>
<feature type="region of interest" description="Disordered" evidence="7">
    <location>
        <begin position="857"/>
        <end position="885"/>
    </location>
</feature>
<protein>
    <submittedName>
        <fullName evidence="10">Sodium/hydrogen exchanger family-domain-containing protein</fullName>
    </submittedName>
</protein>
<dbReference type="Gene3D" id="1.20.1530.20">
    <property type="match status" value="1"/>
</dbReference>
<feature type="domain" description="Cation/H+ exchanger transmembrane" evidence="9">
    <location>
        <begin position="63"/>
        <end position="446"/>
    </location>
</feature>
<feature type="transmembrane region" description="Helical" evidence="8">
    <location>
        <begin position="363"/>
        <end position="384"/>
    </location>
</feature>
<accession>A0AA39YC29</accession>
<feature type="transmembrane region" description="Helical" evidence="8">
    <location>
        <begin position="48"/>
        <end position="68"/>
    </location>
</feature>
<dbReference type="InterPro" id="IPR006153">
    <property type="entry name" value="Cation/H_exchanger_TM"/>
</dbReference>
<feature type="transmembrane region" description="Helical" evidence="8">
    <location>
        <begin position="108"/>
        <end position="129"/>
    </location>
</feature>
<keyword evidence="5" id="KW-0406">Ion transport</keyword>
<gene>
    <name evidence="10" type="ORF">B0T16DRAFT_325793</name>
</gene>
<feature type="transmembrane region" description="Helical" evidence="8">
    <location>
        <begin position="141"/>
        <end position="164"/>
    </location>
</feature>
<evidence type="ECO:0000256" key="8">
    <source>
        <dbReference type="SAM" id="Phobius"/>
    </source>
</evidence>
<keyword evidence="3 8" id="KW-0812">Transmembrane</keyword>
<dbReference type="Pfam" id="PF00999">
    <property type="entry name" value="Na_H_Exchanger"/>
    <property type="match status" value="1"/>
</dbReference>